<evidence type="ECO:0000313" key="9">
    <source>
        <dbReference type="EMBL" id="KTD38433.1"/>
    </source>
</evidence>
<evidence type="ECO:0000256" key="5">
    <source>
        <dbReference type="ARBA" id="ARBA00022692"/>
    </source>
</evidence>
<dbReference type="SUPFAM" id="SSF82866">
    <property type="entry name" value="Multidrug efflux transporter AcrB transmembrane domain"/>
    <property type="match status" value="2"/>
</dbReference>
<evidence type="ECO:0000256" key="2">
    <source>
        <dbReference type="ARBA" id="ARBA00022448"/>
    </source>
</evidence>
<evidence type="ECO:0000256" key="8">
    <source>
        <dbReference type="SAM" id="Phobius"/>
    </source>
</evidence>
<evidence type="ECO:0000256" key="3">
    <source>
        <dbReference type="ARBA" id="ARBA00022475"/>
    </source>
</evidence>
<name>A0A0W0X1J4_9GAMM</name>
<feature type="transmembrane region" description="Helical" evidence="8">
    <location>
        <begin position="12"/>
        <end position="32"/>
    </location>
</feature>
<dbReference type="AlphaFoldDB" id="A0A0W0X1J4"/>
<proteinExistence type="predicted"/>
<feature type="transmembrane region" description="Helical" evidence="8">
    <location>
        <begin position="934"/>
        <end position="957"/>
    </location>
</feature>
<accession>A0A0W0X1J4</accession>
<feature type="transmembrane region" description="Helical" evidence="8">
    <location>
        <begin position="521"/>
        <end position="540"/>
    </location>
</feature>
<evidence type="ECO:0000256" key="6">
    <source>
        <dbReference type="ARBA" id="ARBA00022989"/>
    </source>
</evidence>
<feature type="transmembrane region" description="Helical" evidence="8">
    <location>
        <begin position="459"/>
        <end position="486"/>
    </location>
</feature>
<dbReference type="InterPro" id="IPR027463">
    <property type="entry name" value="AcrB_DN_DC_subdom"/>
</dbReference>
<feature type="transmembrane region" description="Helical" evidence="8">
    <location>
        <begin position="969"/>
        <end position="995"/>
    </location>
</feature>
<keyword evidence="4" id="KW-0997">Cell inner membrane</keyword>
<feature type="transmembrane region" description="Helical" evidence="8">
    <location>
        <begin position="427"/>
        <end position="447"/>
    </location>
</feature>
<evidence type="ECO:0000256" key="1">
    <source>
        <dbReference type="ARBA" id="ARBA00004429"/>
    </source>
</evidence>
<comment type="subcellular location">
    <subcellularLocation>
        <location evidence="1">Cell inner membrane</location>
        <topology evidence="1">Multi-pass membrane protein</topology>
    </subcellularLocation>
</comment>
<feature type="transmembrane region" description="Helical" evidence="8">
    <location>
        <begin position="837"/>
        <end position="855"/>
    </location>
</feature>
<dbReference type="Gene3D" id="3.30.70.1440">
    <property type="entry name" value="Multidrug efflux transporter AcrB pore domain"/>
    <property type="match status" value="1"/>
</dbReference>
<organism evidence="9 10">
    <name type="scientific">Legionella oakridgensis</name>
    <dbReference type="NCBI Taxonomy" id="29423"/>
    <lineage>
        <taxon>Bacteria</taxon>
        <taxon>Pseudomonadati</taxon>
        <taxon>Pseudomonadota</taxon>
        <taxon>Gammaproteobacteria</taxon>
        <taxon>Legionellales</taxon>
        <taxon>Legionellaceae</taxon>
        <taxon>Legionella</taxon>
    </lineage>
</organism>
<dbReference type="Gene3D" id="3.30.70.1430">
    <property type="entry name" value="Multidrug efflux transporter AcrB pore domain"/>
    <property type="match status" value="2"/>
</dbReference>
<feature type="transmembrane region" description="Helical" evidence="8">
    <location>
        <begin position="356"/>
        <end position="376"/>
    </location>
</feature>
<protein>
    <submittedName>
        <fullName evidence="9">Integral membrane protein, AcrB/AcrD/AcrF family</fullName>
    </submittedName>
</protein>
<keyword evidence="3" id="KW-1003">Cell membrane</keyword>
<evidence type="ECO:0000313" key="10">
    <source>
        <dbReference type="Proteomes" id="UP000054858"/>
    </source>
</evidence>
<feature type="transmembrane region" description="Helical" evidence="8">
    <location>
        <begin position="892"/>
        <end position="913"/>
    </location>
</feature>
<dbReference type="Pfam" id="PF00873">
    <property type="entry name" value="ACR_tran"/>
    <property type="match status" value="1"/>
</dbReference>
<sequence>MKLTRYFINHPVIAVLLNGMLVVVGLLCLHHLSVREYPDISFPTITVSAYYPNASPELVESAVTNVLEERLAGIEGLETITSQSNAANSQITLVFRAGTSMDRALNATQDAVARTGALLPSEVKPPIVERQRKSSGLPFIGIALESSSKGFGELTHYANLNLKNLFRSVQGVASVEVWGQPFTYTILLEPEKLYSFGINVDEVITALAKSRISLPSGNYQNKIPSTLISELKSPTDYEDILIKSSPSHPVFLKSVAKVAMETDDSQMRVRVNGHAGLVLSINRANDANPIDVSREVRRVVNHLRQTLPADLHVKIIIDQSDFINASLKNIRSAIGEAVLLVLIIVFLFLRNVRATIIPLITVPISLLGSLLFLKIFGFSINLMTLLAMVLAIGLVVDDAIIVLENIWRHIEKGQSPYQAAMSGAQEIGFAIVAMTLTLASVYFPIAFLDGLLGQLFIEFAVALAGSVFISGLVALTLSPLMCVYFLKRDDKNLWPQFDKRFNKLAQAYAASLQWILQRQKITFLVALISIAASAILYHHIGHETAPKEDRGLIGVYVPAVAGEDINTLDHKVKTLETAIHALPETDNRLTFIGDWGASIILPLKSHAQRKRSASQIVDELRPSFNHYPSIDPHVWSWDMGLPGIDNVGTGSELTLVISSPASFRELFNETEKLKQVLDNSKEFESVNYDLRLDAMGYNIELNHNQIAKLGLTASQVAKTIEVFFSGDKTQNFEKDGVVYNLTVKGSASPWTLDELYLTTTNGKRISLGAITKMTPKAQPVSLDHFQQMRSTTLHVQLHKDDSMAQASEKVWTMAKQELPHHYTLTWTGAAKALKESSYLMAFLFFLSLVFIYAVLSAQFENFIDPFIILFTVPLACSGALLFTYLFGQSLNIYTQVGLITLIGLISKHGILIVEFANQLHQKGAPFAEAIEKAAVLRLRPVLMTTGAMVFGAIPLVLSHDAGAESRHAIGMILISGLCVGTLFTLFILPGVYLIIKTKIKVSRNVNHATVCKHSDSPNIANSSHSIAQSAEGS</sequence>
<dbReference type="Gene3D" id="3.30.2090.10">
    <property type="entry name" value="Multidrug efflux transporter AcrB TolC docking domain, DN and DC subdomains"/>
    <property type="match status" value="2"/>
</dbReference>
<dbReference type="FunFam" id="1.20.1640.10:FF:000001">
    <property type="entry name" value="Efflux pump membrane transporter"/>
    <property type="match status" value="1"/>
</dbReference>
<gene>
    <name evidence="9" type="ORF">Loak_1378</name>
</gene>
<reference evidence="9 10" key="1">
    <citation type="submission" date="2015-11" db="EMBL/GenBank/DDBJ databases">
        <title>Genomic analysis of 38 Legionella species identifies large and diverse effector repertoires.</title>
        <authorList>
            <person name="Burstein D."/>
            <person name="Amaro F."/>
            <person name="Zusman T."/>
            <person name="Lifshitz Z."/>
            <person name="Cohen O."/>
            <person name="Gilbert J.A."/>
            <person name="Pupko T."/>
            <person name="Shuman H.A."/>
            <person name="Segal G."/>
        </authorList>
    </citation>
    <scope>NUCLEOTIDE SEQUENCE [LARGE SCALE GENOMIC DNA]</scope>
    <source>
        <strain evidence="9 10">Oak Ridge-10</strain>
    </source>
</reference>
<dbReference type="GO" id="GO:0005886">
    <property type="term" value="C:plasma membrane"/>
    <property type="evidence" value="ECO:0007669"/>
    <property type="project" value="UniProtKB-SubCell"/>
</dbReference>
<dbReference type="SUPFAM" id="SSF82714">
    <property type="entry name" value="Multidrug efflux transporter AcrB TolC docking domain, DN and DC subdomains"/>
    <property type="match status" value="2"/>
</dbReference>
<feature type="transmembrane region" description="Helical" evidence="8">
    <location>
        <begin position="382"/>
        <end position="407"/>
    </location>
</feature>
<dbReference type="Proteomes" id="UP000054858">
    <property type="component" value="Unassembled WGS sequence"/>
</dbReference>
<dbReference type="EMBL" id="LNYP01000028">
    <property type="protein sequence ID" value="KTD38433.1"/>
    <property type="molecule type" value="Genomic_DNA"/>
</dbReference>
<dbReference type="SUPFAM" id="SSF82693">
    <property type="entry name" value="Multidrug efflux transporter AcrB pore domain, PN1, PN2, PC1 and PC2 subdomains"/>
    <property type="match status" value="2"/>
</dbReference>
<dbReference type="RefSeq" id="WP_025386698.1">
    <property type="nucleotide sequence ID" value="NZ_LCUA01000014.1"/>
</dbReference>
<comment type="caution">
    <text evidence="9">The sequence shown here is derived from an EMBL/GenBank/DDBJ whole genome shotgun (WGS) entry which is preliminary data.</text>
</comment>
<dbReference type="GO" id="GO:0042910">
    <property type="term" value="F:xenobiotic transmembrane transporter activity"/>
    <property type="evidence" value="ECO:0007669"/>
    <property type="project" value="TreeGrafter"/>
</dbReference>
<keyword evidence="5 8" id="KW-0812">Transmembrane</keyword>
<keyword evidence="6 8" id="KW-1133">Transmembrane helix</keyword>
<keyword evidence="2" id="KW-0813">Transport</keyword>
<feature type="transmembrane region" description="Helical" evidence="8">
    <location>
        <begin position="867"/>
        <end position="886"/>
    </location>
</feature>
<dbReference type="Gene3D" id="1.20.1640.10">
    <property type="entry name" value="Multidrug efflux transporter AcrB transmembrane domain"/>
    <property type="match status" value="2"/>
</dbReference>
<dbReference type="PANTHER" id="PTHR32063:SF23">
    <property type="entry name" value="HAE1 FAMILY EFFLLUX PUMP PERMEASE COMPONENT"/>
    <property type="match status" value="1"/>
</dbReference>
<dbReference type="InterPro" id="IPR001036">
    <property type="entry name" value="Acrflvin-R"/>
</dbReference>
<dbReference type="PANTHER" id="PTHR32063">
    <property type="match status" value="1"/>
</dbReference>
<evidence type="ECO:0000256" key="7">
    <source>
        <dbReference type="ARBA" id="ARBA00023136"/>
    </source>
</evidence>
<evidence type="ECO:0000256" key="4">
    <source>
        <dbReference type="ARBA" id="ARBA00022519"/>
    </source>
</evidence>
<dbReference type="PRINTS" id="PR00702">
    <property type="entry name" value="ACRIFLAVINRP"/>
</dbReference>
<feature type="transmembrane region" description="Helical" evidence="8">
    <location>
        <begin position="330"/>
        <end position="349"/>
    </location>
</feature>
<dbReference type="PATRIC" id="fig|29423.5.peg.1440"/>
<dbReference type="Gene3D" id="3.30.70.1320">
    <property type="entry name" value="Multidrug efflux transporter AcrB pore domain like"/>
    <property type="match status" value="1"/>
</dbReference>
<keyword evidence="7 8" id="KW-0472">Membrane</keyword>